<reference evidence="3 4" key="1">
    <citation type="submission" date="2020-04" db="EMBL/GenBank/DDBJ databases">
        <title>Luteolibacter sp. G-1-1-1 isolated from soil.</title>
        <authorList>
            <person name="Dahal R.H."/>
        </authorList>
    </citation>
    <scope>NUCLEOTIDE SEQUENCE [LARGE SCALE GENOMIC DNA]</scope>
    <source>
        <strain evidence="3 4">G-1-1-1</strain>
    </source>
</reference>
<name>A0A858RK91_9BACT</name>
<gene>
    <name evidence="3" type="ORF">HHL09_13845</name>
</gene>
<proteinExistence type="predicted"/>
<keyword evidence="2" id="KW-1133">Transmembrane helix</keyword>
<dbReference type="AlphaFoldDB" id="A0A858RK91"/>
<evidence type="ECO:0000256" key="1">
    <source>
        <dbReference type="SAM" id="MobiDB-lite"/>
    </source>
</evidence>
<evidence type="ECO:0000256" key="2">
    <source>
        <dbReference type="SAM" id="Phobius"/>
    </source>
</evidence>
<evidence type="ECO:0000313" key="4">
    <source>
        <dbReference type="Proteomes" id="UP000501812"/>
    </source>
</evidence>
<accession>A0A858RK91</accession>
<dbReference type="PROSITE" id="PS51257">
    <property type="entry name" value="PROKAR_LIPOPROTEIN"/>
    <property type="match status" value="1"/>
</dbReference>
<dbReference type="Proteomes" id="UP000501812">
    <property type="component" value="Chromosome"/>
</dbReference>
<keyword evidence="2" id="KW-0812">Transmembrane</keyword>
<protein>
    <submittedName>
        <fullName evidence="3">Uncharacterized protein</fullName>
    </submittedName>
</protein>
<organism evidence="3 4">
    <name type="scientific">Luteolibacter luteus</name>
    <dbReference type="NCBI Taxonomy" id="2728835"/>
    <lineage>
        <taxon>Bacteria</taxon>
        <taxon>Pseudomonadati</taxon>
        <taxon>Verrucomicrobiota</taxon>
        <taxon>Verrucomicrobiia</taxon>
        <taxon>Verrucomicrobiales</taxon>
        <taxon>Verrucomicrobiaceae</taxon>
        <taxon>Luteolibacter</taxon>
    </lineage>
</organism>
<dbReference type="EMBL" id="CP051774">
    <property type="protein sequence ID" value="QJE96819.1"/>
    <property type="molecule type" value="Genomic_DNA"/>
</dbReference>
<dbReference type="KEGG" id="luo:HHL09_13845"/>
<feature type="region of interest" description="Disordered" evidence="1">
    <location>
        <begin position="201"/>
        <end position="220"/>
    </location>
</feature>
<feature type="transmembrane region" description="Helical" evidence="2">
    <location>
        <begin position="157"/>
        <end position="176"/>
    </location>
</feature>
<evidence type="ECO:0000313" key="3">
    <source>
        <dbReference type="EMBL" id="QJE96819.1"/>
    </source>
</evidence>
<keyword evidence="2" id="KW-0472">Membrane</keyword>
<sequence length="220" mass="24169">MFAVSRNLSAPQNFIFAGIVGCLVFGFLTFVEFSTPTFKPIGESEVRYFRGRAEHVTVAPMRYGGLNYRIWLEDQPVAFQQLKLSGDNQIDPAEFRAIQPGAEIVVGVETSKVDHPGVDRRLKQAFLSFVSLEAGQKAIGSLADYNAAKVASSKKGLFFPGMLALSIGMVGIGIAAGRVSTREEDHERAIRELVLRHQAEIAGDDPGFQPERPLREEKEA</sequence>
<dbReference type="RefSeq" id="WP_169455219.1">
    <property type="nucleotide sequence ID" value="NZ_CP051774.1"/>
</dbReference>
<keyword evidence="4" id="KW-1185">Reference proteome</keyword>
<feature type="transmembrane region" description="Helical" evidence="2">
    <location>
        <begin position="12"/>
        <end position="31"/>
    </location>
</feature>